<reference evidence="1" key="1">
    <citation type="submission" date="2021-09" db="EMBL/GenBank/DDBJ databases">
        <title>Isolation and characterization of 3-chlorobenzoate degrading bacteria from soils in Shizuoka.</title>
        <authorList>
            <person name="Ifat A."/>
            <person name="Ogawa N."/>
            <person name="Kimbara K."/>
            <person name="Moriuchi R."/>
            <person name="Dohra H."/>
            <person name="Shintani M."/>
        </authorList>
    </citation>
    <scope>NUCLEOTIDE SEQUENCE</scope>
    <source>
        <strain evidence="1">19CS2-2</strain>
    </source>
</reference>
<evidence type="ECO:0000313" key="2">
    <source>
        <dbReference type="Proteomes" id="UP001055013"/>
    </source>
</evidence>
<name>A0ACB5QK25_9BURK</name>
<protein>
    <submittedName>
        <fullName evidence="1">Uncharacterized protein</fullName>
    </submittedName>
</protein>
<dbReference type="Proteomes" id="UP001055013">
    <property type="component" value="Unassembled WGS sequence"/>
</dbReference>
<sequence>MKTYARIEEGVVAEIIKPMVDAEGNEIPIEARFHPDFVAALVDITDISPQPKEQDRYDGAAFHSQDG</sequence>
<evidence type="ECO:0000313" key="1">
    <source>
        <dbReference type="EMBL" id="GJH14957.1"/>
    </source>
</evidence>
<proteinExistence type="predicted"/>
<dbReference type="EMBL" id="BPUR01000001">
    <property type="protein sequence ID" value="GJH14957.1"/>
    <property type="molecule type" value="Genomic_DNA"/>
</dbReference>
<comment type="caution">
    <text evidence="1">The sequence shown here is derived from an EMBL/GenBank/DDBJ whole genome shotgun (WGS) entry which is preliminary data.</text>
</comment>
<organism evidence="1 2">
    <name type="scientific">Caballeronia novacaledonica</name>
    <dbReference type="NCBI Taxonomy" id="1544861"/>
    <lineage>
        <taxon>Bacteria</taxon>
        <taxon>Pseudomonadati</taxon>
        <taxon>Pseudomonadota</taxon>
        <taxon>Betaproteobacteria</taxon>
        <taxon>Burkholderiales</taxon>
        <taxon>Burkholderiaceae</taxon>
        <taxon>Caballeronia</taxon>
    </lineage>
</organism>
<keyword evidence="2" id="KW-1185">Reference proteome</keyword>
<accession>A0ACB5QK25</accession>
<gene>
    <name evidence="1" type="ORF">CBA19CS22_00465</name>
</gene>